<comment type="similarity">
    <text evidence="1">Belongs to the polysaccharide lyase 1 family.</text>
</comment>
<dbReference type="SUPFAM" id="SSF51126">
    <property type="entry name" value="Pectin lyase-like"/>
    <property type="match status" value="1"/>
</dbReference>
<keyword evidence="2" id="KW-1015">Disulfide bond</keyword>
<name>A0AAV0AKL8_PHAPC</name>
<comment type="function">
    <text evidence="6">Pectinolytic enzymes consist of four classes of enzymes: pectin lyase, polygalacturonase, pectin methylesterase and rhamnogalacturonase. Among pectinolytic enzymes, pectin lyase is the most important in depolymerization of pectin, since it cleaves internal glycosidic bonds of highly methylated pectins.</text>
</comment>
<evidence type="ECO:0000313" key="10">
    <source>
        <dbReference type="EMBL" id="CAH7669180.1"/>
    </source>
</evidence>
<proteinExistence type="inferred from homology"/>
<evidence type="ECO:0000256" key="5">
    <source>
        <dbReference type="ARBA" id="ARBA00036818"/>
    </source>
</evidence>
<dbReference type="AlphaFoldDB" id="A0AAV0AKL8"/>
<keyword evidence="8" id="KW-0732">Signal</keyword>
<evidence type="ECO:0000256" key="8">
    <source>
        <dbReference type="SAM" id="SignalP"/>
    </source>
</evidence>
<dbReference type="InterPro" id="IPR011050">
    <property type="entry name" value="Pectin_lyase_fold/virulence"/>
</dbReference>
<dbReference type="Proteomes" id="UP001153365">
    <property type="component" value="Unassembled WGS sequence"/>
</dbReference>
<dbReference type="GO" id="GO:0030570">
    <property type="term" value="F:pectate lyase activity"/>
    <property type="evidence" value="ECO:0007669"/>
    <property type="project" value="InterPro"/>
</dbReference>
<keyword evidence="11" id="KW-1185">Reference proteome</keyword>
<evidence type="ECO:0000259" key="9">
    <source>
        <dbReference type="SMART" id="SM00656"/>
    </source>
</evidence>
<dbReference type="Pfam" id="PF13229">
    <property type="entry name" value="Beta_helix"/>
    <property type="match status" value="1"/>
</dbReference>
<evidence type="ECO:0000313" key="11">
    <source>
        <dbReference type="Proteomes" id="UP001153365"/>
    </source>
</evidence>
<evidence type="ECO:0000256" key="4">
    <source>
        <dbReference type="ARBA" id="ARBA00023239"/>
    </source>
</evidence>
<keyword evidence="3" id="KW-0325">Glycoprotein</keyword>
<dbReference type="GO" id="GO:0005576">
    <property type="term" value="C:extracellular region"/>
    <property type="evidence" value="ECO:0007669"/>
    <property type="project" value="UniProtKB-SubCell"/>
</dbReference>
<sequence length="369" mass="40862">MFLSLLSTTLYLQLAFLPLKLTICETLSIGKPFGMAFGVTGGGDAKPDNPQTEEELISFLTDKTPRVIHIKKTFDFTRLGKKKTEKACAPWKECSNGNKVQYALNFKNWCNNKIYGVSLHCQLYTFCPEKKWKQVEYNDAAIQGIKLKSHKTILGIGKLAGIRGKGLIITGEKNIIIRNIAITFLNPHLVWGGDAIALGGVSKVWIDHCTIKDIGRMMISSSNKPNKGLTLSNNLFDGRTTYSTNCKNQHYWGVYLSGPEDEVTMANNYNNFHTGGDGQAFIVSKGGTMLAEGNVFLNHEVKNQKAKATEENGGVLFAPFSDLEAARCKAILGRSCEKNSLRKSSDMQFGKKPVAIGAFKVKHRNKWVL</sequence>
<dbReference type="InterPro" id="IPR012334">
    <property type="entry name" value="Pectin_lyas_fold"/>
</dbReference>
<evidence type="ECO:0000256" key="6">
    <source>
        <dbReference type="ARBA" id="ARBA00037631"/>
    </source>
</evidence>
<organism evidence="10 11">
    <name type="scientific">Phakopsora pachyrhizi</name>
    <name type="common">Asian soybean rust disease fungus</name>
    <dbReference type="NCBI Taxonomy" id="170000"/>
    <lineage>
        <taxon>Eukaryota</taxon>
        <taxon>Fungi</taxon>
        <taxon>Dikarya</taxon>
        <taxon>Basidiomycota</taxon>
        <taxon>Pucciniomycotina</taxon>
        <taxon>Pucciniomycetes</taxon>
        <taxon>Pucciniales</taxon>
        <taxon>Phakopsoraceae</taxon>
        <taxon>Phakopsora</taxon>
    </lineage>
</organism>
<feature type="signal peptide" evidence="8">
    <location>
        <begin position="1"/>
        <end position="24"/>
    </location>
</feature>
<dbReference type="InterPro" id="IPR045032">
    <property type="entry name" value="PEL"/>
</dbReference>
<protein>
    <recommendedName>
        <fullName evidence="7">pectin lyase</fullName>
        <ecNumber evidence="7">4.2.2.10</ecNumber>
    </recommendedName>
</protein>
<dbReference type="PANTHER" id="PTHR31683">
    <property type="entry name" value="PECTATE LYASE 18-RELATED"/>
    <property type="match status" value="1"/>
</dbReference>
<dbReference type="SMART" id="SM00656">
    <property type="entry name" value="Amb_all"/>
    <property type="match status" value="1"/>
</dbReference>
<dbReference type="GO" id="GO:0047490">
    <property type="term" value="F:pectin lyase activity"/>
    <property type="evidence" value="ECO:0007669"/>
    <property type="project" value="UniProtKB-EC"/>
</dbReference>
<dbReference type="InterPro" id="IPR039448">
    <property type="entry name" value="Beta_helix"/>
</dbReference>
<feature type="chain" id="PRO_5043404133" description="pectin lyase" evidence="8">
    <location>
        <begin position="25"/>
        <end position="369"/>
    </location>
</feature>
<dbReference type="EMBL" id="CALTRL010000666">
    <property type="protein sequence ID" value="CAH7669180.1"/>
    <property type="molecule type" value="Genomic_DNA"/>
</dbReference>
<dbReference type="EC" id="4.2.2.10" evidence="7"/>
<comment type="caution">
    <text evidence="10">The sequence shown here is derived from an EMBL/GenBank/DDBJ whole genome shotgun (WGS) entry which is preliminary data.</text>
</comment>
<keyword evidence="4 10" id="KW-0456">Lyase</keyword>
<feature type="domain" description="Pectate lyase" evidence="9">
    <location>
        <begin position="125"/>
        <end position="302"/>
    </location>
</feature>
<dbReference type="Gene3D" id="2.160.20.10">
    <property type="entry name" value="Single-stranded right-handed beta-helix, Pectin lyase-like"/>
    <property type="match status" value="1"/>
</dbReference>
<evidence type="ECO:0000256" key="7">
    <source>
        <dbReference type="ARBA" id="ARBA00039082"/>
    </source>
</evidence>
<accession>A0AAV0AKL8</accession>
<reference evidence="10" key="1">
    <citation type="submission" date="2022-06" db="EMBL/GenBank/DDBJ databases">
        <authorList>
            <consortium name="SYNGENTA / RWTH Aachen University"/>
        </authorList>
    </citation>
    <scope>NUCLEOTIDE SEQUENCE</scope>
</reference>
<evidence type="ECO:0000256" key="3">
    <source>
        <dbReference type="ARBA" id="ARBA00023180"/>
    </source>
</evidence>
<gene>
    <name evidence="10" type="ORF">PPACK8108_LOCUS3755</name>
</gene>
<dbReference type="PANTHER" id="PTHR31683:SF67">
    <property type="entry name" value="PECTIN LYASE F-RELATED"/>
    <property type="match status" value="1"/>
</dbReference>
<evidence type="ECO:0000256" key="1">
    <source>
        <dbReference type="ARBA" id="ARBA00010980"/>
    </source>
</evidence>
<evidence type="ECO:0000256" key="2">
    <source>
        <dbReference type="ARBA" id="ARBA00023157"/>
    </source>
</evidence>
<dbReference type="InterPro" id="IPR002022">
    <property type="entry name" value="Pec_lyase"/>
</dbReference>
<comment type="catalytic activity">
    <reaction evidence="5">
        <text>Eliminative cleavage of (1-&gt;4)-alpha-D-galacturonan methyl ester to give oligosaccharides with 4-deoxy-6-O-methyl-alpha-D-galact-4-enuronosyl groups at their non-reducing ends.</text>
        <dbReference type="EC" id="4.2.2.10"/>
    </reaction>
</comment>
<dbReference type="GO" id="GO:0000272">
    <property type="term" value="P:polysaccharide catabolic process"/>
    <property type="evidence" value="ECO:0007669"/>
    <property type="project" value="UniProtKB-KW"/>
</dbReference>